<feature type="transmembrane region" description="Helical" evidence="12">
    <location>
        <begin position="813"/>
        <end position="832"/>
    </location>
</feature>
<feature type="transmembrane region" description="Helical" evidence="12">
    <location>
        <begin position="1649"/>
        <end position="1668"/>
    </location>
</feature>
<dbReference type="Gene3D" id="3.40.1110.10">
    <property type="entry name" value="Calcium-transporting ATPase, cytoplasmic domain N"/>
    <property type="match status" value="2"/>
</dbReference>
<evidence type="ECO:0000256" key="9">
    <source>
        <dbReference type="ARBA" id="ARBA00023136"/>
    </source>
</evidence>
<keyword evidence="5" id="KW-0067">ATP-binding</keyword>
<evidence type="ECO:0000256" key="2">
    <source>
        <dbReference type="ARBA" id="ARBA00022692"/>
    </source>
</evidence>
<evidence type="ECO:0000256" key="3">
    <source>
        <dbReference type="ARBA" id="ARBA00022723"/>
    </source>
</evidence>
<dbReference type="SUPFAM" id="SSF56784">
    <property type="entry name" value="HAD-like"/>
    <property type="match status" value="1"/>
</dbReference>
<evidence type="ECO:0000256" key="1">
    <source>
        <dbReference type="ARBA" id="ARBA00004141"/>
    </source>
</evidence>
<dbReference type="SUPFAM" id="SSF81665">
    <property type="entry name" value="Calcium ATPase, transmembrane domain M"/>
    <property type="match status" value="1"/>
</dbReference>
<feature type="transmembrane region" description="Helical" evidence="12">
    <location>
        <begin position="17"/>
        <end position="35"/>
    </location>
</feature>
<sequence>MSSKYNILIYKKKKKHLRLDVLLFFFYLIFLNLILQNKKFEAQQKDYEYIENLKTKNVKDEGFVHVKKFDSSSSSYKFEDIGNEDVLEEDNNNNNNNNIKSINNVEARNDNMHVVNNMNKYDKSLKENEKIVGGNETNENKNKTFESEDLKNEKSFKPIIIGKYNLIYIFYSIEFICLLLFICLHVLLFLLSQWNIKMNLLISYKSLYSKDKKKYLYNLKNLCTHVYIEPCIIKSEEGNSSSIYDRNRYNMDFNFYKPKAQLIELKKVDNDIYFFYKQKKYIFNYNTFVFESLKHFDNFNVGFYLNWKGLIDYNKGSGVNKMDIYNNKMMKNINESVTCNNIESVIKKLDILYTSHSDNSKKVYMNEKVDEVNDNNNNNNNNDDLINKEKNVNNIYDMKNMDDTNKSNMNIKYRGKTNKGNNNHIDKSKGDNMNNMNNVCERDDGDNKKKIYNIQNNIHNNIKKNDNLNDSNYFYYKKSSFEIPYDIFVHNNIEKYGENIYDIPCPCFKELLYESMLSPFFIFQFFSIVLWMLDSYWYFGIFSIFILIILESQLINKRIRDFNMINGMKVDPQDVYVYRNLRWNIMKSNMLLPGDIYILTNDMNMTDNNICTCETLLIDGTCITDESILTGESVPLIKACIDKSIIVSDNKMIKNEKNEKNEKYEKNEKNEIIEKYVKNEKNDHMNHINNINSYNSTCNLQRDGENLHDTYYQNNPNEFIKNDEYYFDDWNVSNSLFCNRLDIKNKHKKHIVYAGTNILMTKNENNKFNGKNLPVNGCIGIVLRSGFSTYQGKLVRTIINTSEKVNSSSFDSIIFLIILLLFSICSSAYVVYSVLKSNEERNLYKLLLSVSHIITAVIPPEFPITLSLAVTISIVYLYNMKIYCTEPFRLPFSGKTNICAFDKTGTLTEDNMIVLGLFGLDNNYKQINQIKESIINKQKIPFFSLSVIAGCHSICSVNNKLLGDPLEKNSFMKLKCVMKSLNHTYVYTNNKKNDDTTIDDNKNNDMLNLKNEKNKDKKKIKIKNESVENFQIVKRFFFSSELQRMTCILLHEGSQNDWYGDEYETDTCHSDETNENIKSDVLYNNMNDISKSTCYKDYDEILRKLKRKNNNENETQSEDDMDQNDYSNYNPSEKQMMMKKKKNNNNKKNKIKNILFVKKKKENNDKCVKQYLVVSKGSPELMKRFLKKIPEHYDEVLNSLSIKGYRVLCLAVNILDDNMFNENITREDVEKDLYFCGFLTFICPIKVSTPNYILNIKNAGIKNIMITGDNALTACQVSQDVNIVPHVASKHILILKLKELSYDMLNEKETNTLSVINKMMTNNDDACDDMSSTNNTINTVKDFSDDNKIFNKDDIKDSIEFLTCLKSKETNIFLKNHVENLIKIIEMNCNKCSNILYFINRENKKILPFIDNIDYIKSCGALFSLCITGDIIDYFLQVYKNNLNIFNELIRGVYIFCRMSPKNKEIIIKTLNKIGYITIMCGDGTNDMAALKAAHVGVSLLSIKVSYKNKDGKNKKMLYDERKNSLNNNNMMMMNMYGDGRSRSLYDNLRASYAEARNIINNNNNNNNSGVNCGVGLKFRRSYEQMKLYNEKKKELEQMLQSLDDSLPLIKLGEASIASPFTYKGNDIKCIKEIISCGRCALSKVIMMYKLMIINSLITAFSVSILTLDGVKLSDAQTTVISLLYTSLIVLISKTSPLKSITNYKPPNSLFNFSVIISLLLQIIIHFSILIYGWKLACTYREINYIPDIKGEFKPNIVNTCIYYLIYCINLSIFSCNYEGLPFMIPIHKNKEIVYIFLVNFFFLLLLIMDLFPYLNYFFSLVSFPNIHFKCFFFFLMLLDIFLPYLVTNLLKSFRFYIFNKYQISI</sequence>
<evidence type="ECO:0000256" key="7">
    <source>
        <dbReference type="ARBA" id="ARBA00022967"/>
    </source>
</evidence>
<reference evidence="14" key="1">
    <citation type="submission" date="2016-09" db="EMBL/GenBank/DDBJ databases">
        <authorList>
            <consortium name="Pathogen Informatics"/>
            <person name="Sun Q."/>
            <person name="Inoue M."/>
        </authorList>
    </citation>
    <scope>NUCLEOTIDE SEQUENCE</scope>
</reference>
<dbReference type="SUPFAM" id="SSF81653">
    <property type="entry name" value="Calcium ATPase, transduction domain A"/>
    <property type="match status" value="1"/>
</dbReference>
<evidence type="ECO:0000256" key="12">
    <source>
        <dbReference type="SAM" id="Phobius"/>
    </source>
</evidence>
<gene>
    <name evidence="14" type="ORF">PGABG01_0725400</name>
</gene>
<keyword evidence="3" id="KW-0479">Metal-binding</keyword>
<dbReference type="SUPFAM" id="SSF81660">
    <property type="entry name" value="Metal cation-transporting ATPase, ATP-binding domain N"/>
    <property type="match status" value="1"/>
</dbReference>
<evidence type="ECO:0000256" key="10">
    <source>
        <dbReference type="SAM" id="Coils"/>
    </source>
</evidence>
<dbReference type="Proteomes" id="UP000831156">
    <property type="component" value="Chromosome 7"/>
</dbReference>
<dbReference type="InterPro" id="IPR059000">
    <property type="entry name" value="ATPase_P-type_domA"/>
</dbReference>
<keyword evidence="4" id="KW-0547">Nucleotide-binding</keyword>
<dbReference type="InterPro" id="IPR006544">
    <property type="entry name" value="P-type_TPase_V"/>
</dbReference>
<dbReference type="Pfam" id="PF00122">
    <property type="entry name" value="E1-E2_ATPase"/>
    <property type="match status" value="1"/>
</dbReference>
<dbReference type="InterPro" id="IPR018303">
    <property type="entry name" value="ATPase_P-typ_P_site"/>
</dbReference>
<keyword evidence="9 12" id="KW-0472">Membrane</keyword>
<dbReference type="InterPro" id="IPR023214">
    <property type="entry name" value="HAD_sf"/>
</dbReference>
<proteinExistence type="predicted"/>
<feature type="transmembrane region" description="Helical" evidence="12">
    <location>
        <begin position="1710"/>
        <end position="1734"/>
    </location>
</feature>
<feature type="transmembrane region" description="Helical" evidence="12">
    <location>
        <begin position="1827"/>
        <end position="1847"/>
    </location>
</feature>
<dbReference type="Gene3D" id="1.20.1110.10">
    <property type="entry name" value="Calcium-transporting ATPase, transmembrane domain"/>
    <property type="match status" value="1"/>
</dbReference>
<feature type="transmembrane region" description="Helical" evidence="12">
    <location>
        <begin position="536"/>
        <end position="555"/>
    </location>
</feature>
<evidence type="ECO:0000259" key="13">
    <source>
        <dbReference type="Pfam" id="PF00122"/>
    </source>
</evidence>
<dbReference type="InterPro" id="IPR036412">
    <property type="entry name" value="HAD-like_sf"/>
</dbReference>
<dbReference type="InterPro" id="IPR023299">
    <property type="entry name" value="ATPase_P-typ_cyto_dom_N"/>
</dbReference>
<comment type="subcellular location">
    <subcellularLocation>
        <location evidence="1">Membrane</location>
        <topology evidence="1">Multi-pass membrane protein</topology>
    </subcellularLocation>
</comment>
<dbReference type="InterPro" id="IPR023298">
    <property type="entry name" value="ATPase_P-typ_TM_dom_sf"/>
</dbReference>
<organism evidence="14 15">
    <name type="scientific">Plasmodium gaboni</name>
    <dbReference type="NCBI Taxonomy" id="647221"/>
    <lineage>
        <taxon>Eukaryota</taxon>
        <taxon>Sar</taxon>
        <taxon>Alveolata</taxon>
        <taxon>Apicomplexa</taxon>
        <taxon>Aconoidasida</taxon>
        <taxon>Haemosporida</taxon>
        <taxon>Plasmodiidae</taxon>
        <taxon>Plasmodium</taxon>
        <taxon>Plasmodium (Laverania)</taxon>
    </lineage>
</organism>
<evidence type="ECO:0000256" key="6">
    <source>
        <dbReference type="ARBA" id="ARBA00022842"/>
    </source>
</evidence>
<dbReference type="Gene3D" id="2.70.150.10">
    <property type="entry name" value="Calcium-transporting ATPase, cytoplasmic transduction domain A"/>
    <property type="match status" value="2"/>
</dbReference>
<evidence type="ECO:0000256" key="11">
    <source>
        <dbReference type="SAM" id="MobiDB-lite"/>
    </source>
</evidence>
<dbReference type="Gene3D" id="3.40.50.1000">
    <property type="entry name" value="HAD superfamily/HAD-like"/>
    <property type="match status" value="2"/>
</dbReference>
<feature type="domain" description="P-type ATPase A" evidence="13">
    <location>
        <begin position="571"/>
        <end position="650"/>
    </location>
</feature>
<dbReference type="PANTHER" id="PTHR45630">
    <property type="entry name" value="CATION-TRANSPORTING ATPASE-RELATED"/>
    <property type="match status" value="1"/>
</dbReference>
<dbReference type="PROSITE" id="PS00154">
    <property type="entry name" value="ATPASE_E1_E2"/>
    <property type="match status" value="1"/>
</dbReference>
<dbReference type="PRINTS" id="PR00119">
    <property type="entry name" value="CATATPASE"/>
</dbReference>
<evidence type="ECO:0000256" key="4">
    <source>
        <dbReference type="ARBA" id="ARBA00022741"/>
    </source>
</evidence>
<feature type="transmembrane region" description="Helical" evidence="12">
    <location>
        <begin position="1680"/>
        <end position="1698"/>
    </location>
</feature>
<protein>
    <submittedName>
        <fullName evidence="14">Cation transporting ATPase, putative</fullName>
    </submittedName>
</protein>
<keyword evidence="10" id="KW-0175">Coiled coil</keyword>
<feature type="compositionally biased region" description="Polar residues" evidence="11">
    <location>
        <begin position="1124"/>
        <end position="1133"/>
    </location>
</feature>
<evidence type="ECO:0000313" key="14">
    <source>
        <dbReference type="EMBL" id="SOV13118.1"/>
    </source>
</evidence>
<keyword evidence="7" id="KW-1278">Translocase</keyword>
<keyword evidence="15" id="KW-1185">Reference proteome</keyword>
<feature type="coiled-coil region" evidence="10">
    <location>
        <begin position="1546"/>
        <end position="1606"/>
    </location>
</feature>
<feature type="region of interest" description="Disordered" evidence="11">
    <location>
        <begin position="1107"/>
        <end position="1143"/>
    </location>
</feature>
<feature type="transmembrane region" description="Helical" evidence="12">
    <location>
        <begin position="166"/>
        <end position="191"/>
    </location>
</feature>
<accession>A0ABY1UKW2</accession>
<feature type="transmembrane region" description="Helical" evidence="12">
    <location>
        <begin position="1793"/>
        <end position="1815"/>
    </location>
</feature>
<evidence type="ECO:0000256" key="8">
    <source>
        <dbReference type="ARBA" id="ARBA00022989"/>
    </source>
</evidence>
<feature type="region of interest" description="Disordered" evidence="11">
    <location>
        <begin position="413"/>
        <end position="437"/>
    </location>
</feature>
<dbReference type="PANTHER" id="PTHR45630:SF7">
    <property type="entry name" value="ENDOPLASMIC RETICULUM TRANSMEMBRANE HELIX TRANSLOCASE"/>
    <property type="match status" value="1"/>
</dbReference>
<evidence type="ECO:0000313" key="15">
    <source>
        <dbReference type="Proteomes" id="UP000831156"/>
    </source>
</evidence>
<keyword evidence="8 12" id="KW-1133">Transmembrane helix</keyword>
<name>A0ABY1UKW2_9APIC</name>
<keyword evidence="2 12" id="KW-0812">Transmembrane</keyword>
<dbReference type="EMBL" id="LT969430">
    <property type="protein sequence ID" value="SOV13118.1"/>
    <property type="molecule type" value="Genomic_DNA"/>
</dbReference>
<evidence type="ECO:0000256" key="5">
    <source>
        <dbReference type="ARBA" id="ARBA00022840"/>
    </source>
</evidence>
<dbReference type="InterPro" id="IPR008250">
    <property type="entry name" value="ATPase_P-typ_transduc_dom_A_sf"/>
</dbReference>
<keyword evidence="6" id="KW-0460">Magnesium</keyword>